<dbReference type="PANTHER" id="PTHR11910">
    <property type="entry name" value="ATP SYNTHASE DELTA CHAIN"/>
    <property type="match status" value="1"/>
</dbReference>
<dbReference type="SUPFAM" id="SSF47928">
    <property type="entry name" value="N-terminal domain of the delta subunit of the F1F0-ATP synthase"/>
    <property type="match status" value="1"/>
</dbReference>
<comment type="subcellular location">
    <subcellularLocation>
        <location evidence="7">Cell membrane</location>
        <topology evidence="7">Peripheral membrane protein</topology>
    </subcellularLocation>
    <subcellularLocation>
        <location evidence="1">Membrane</location>
    </subcellularLocation>
</comment>
<evidence type="ECO:0000256" key="1">
    <source>
        <dbReference type="ARBA" id="ARBA00004370"/>
    </source>
</evidence>
<keyword evidence="7" id="KW-1003">Cell membrane</keyword>
<comment type="function">
    <text evidence="7">F(1)F(0) ATP synthase produces ATP from ADP in the presence of a proton or sodium gradient. F-type ATPases consist of two structural domains, F(1) containing the extramembraneous catalytic core and F(0) containing the membrane proton channel, linked together by a central stalk and a peripheral stalk. During catalysis, ATP synthesis in the catalytic domain of F(1) is coupled via a rotary mechanism of the central stalk subunits to proton translocation.</text>
</comment>
<evidence type="ECO:0000313" key="8">
    <source>
        <dbReference type="EMBL" id="ASZ08872.1"/>
    </source>
</evidence>
<dbReference type="HAMAP" id="MF_01416">
    <property type="entry name" value="ATP_synth_delta_bact"/>
    <property type="match status" value="1"/>
</dbReference>
<dbReference type="Proteomes" id="UP000232229">
    <property type="component" value="Chromosome"/>
</dbReference>
<dbReference type="EMBL" id="CP023173">
    <property type="protein sequence ID" value="ASZ08872.1"/>
    <property type="molecule type" value="Genomic_DNA"/>
</dbReference>
<organism evidence="8 9">
    <name type="scientific">Mesoplasma chauliocola</name>
    <dbReference type="NCBI Taxonomy" id="216427"/>
    <lineage>
        <taxon>Bacteria</taxon>
        <taxon>Bacillati</taxon>
        <taxon>Mycoplasmatota</taxon>
        <taxon>Mollicutes</taxon>
        <taxon>Entomoplasmatales</taxon>
        <taxon>Entomoplasmataceae</taxon>
        <taxon>Mesoplasma</taxon>
    </lineage>
</organism>
<dbReference type="InterPro" id="IPR026015">
    <property type="entry name" value="ATP_synth_OSCP/delta_N_sf"/>
</dbReference>
<dbReference type="NCBIfam" id="TIGR01145">
    <property type="entry name" value="ATP_synt_delta"/>
    <property type="match status" value="1"/>
</dbReference>
<keyword evidence="5 7" id="KW-0472">Membrane</keyword>
<evidence type="ECO:0000256" key="6">
    <source>
        <dbReference type="ARBA" id="ARBA00023310"/>
    </source>
</evidence>
<dbReference type="KEGG" id="mchc:CK556_00635"/>
<evidence type="ECO:0000256" key="2">
    <source>
        <dbReference type="ARBA" id="ARBA00022448"/>
    </source>
</evidence>
<comment type="function">
    <text evidence="7">This protein is part of the stalk that links CF(0) to CF(1). It either transmits conformational changes from CF(0) to CF(1) or is implicated in proton conduction.</text>
</comment>
<evidence type="ECO:0000313" key="9">
    <source>
        <dbReference type="Proteomes" id="UP000232229"/>
    </source>
</evidence>
<evidence type="ECO:0000256" key="5">
    <source>
        <dbReference type="ARBA" id="ARBA00023136"/>
    </source>
</evidence>
<sequence length="183" mass="21137">MVLKDNVIDNWANALTKIAVKENKVKKMLEQAHVLIEVLKDRSDFVNILTFKSAHDEEKRIKIIDDTFAQFNIDQDIMNAFKILVHMQAFVNARDILKKLRGKLVELDNMTYGVVWSTEEISATQIKEIETKMSKKINKEVKLVNKIDPKLIAGIQVVVHNKVYDGSLKSKLDELKYQVLKEK</sequence>
<dbReference type="InterPro" id="IPR000711">
    <property type="entry name" value="ATPase_OSCP/dsu"/>
</dbReference>
<dbReference type="Gene3D" id="1.10.520.20">
    <property type="entry name" value="N-terminal domain of the delta subunit of the F1F0-ATP synthase"/>
    <property type="match status" value="1"/>
</dbReference>
<comment type="similarity">
    <text evidence="7">Belongs to the ATPase delta chain family.</text>
</comment>
<dbReference type="Pfam" id="PF00213">
    <property type="entry name" value="OSCP"/>
    <property type="match status" value="1"/>
</dbReference>
<dbReference type="GO" id="GO:0046933">
    <property type="term" value="F:proton-transporting ATP synthase activity, rotational mechanism"/>
    <property type="evidence" value="ECO:0007669"/>
    <property type="project" value="UniProtKB-UniRule"/>
</dbReference>
<protein>
    <recommendedName>
        <fullName evidence="7">ATP synthase subunit delta</fullName>
    </recommendedName>
    <alternativeName>
        <fullName evidence="7">ATP synthase F(1) sector subunit delta</fullName>
    </alternativeName>
    <alternativeName>
        <fullName evidence="7">F-type ATPase subunit delta</fullName>
        <shortName evidence="7">F-ATPase subunit delta</shortName>
    </alternativeName>
</protein>
<dbReference type="GO" id="GO:0045259">
    <property type="term" value="C:proton-transporting ATP synthase complex"/>
    <property type="evidence" value="ECO:0007669"/>
    <property type="project" value="UniProtKB-KW"/>
</dbReference>
<dbReference type="AlphaFoldDB" id="A0A249SMP3"/>
<keyword evidence="7" id="KW-0139">CF(1)</keyword>
<dbReference type="STRING" id="1336232.GCA_000518825_00533"/>
<accession>A0A249SMP3</accession>
<keyword evidence="6 7" id="KW-0066">ATP synthesis</keyword>
<gene>
    <name evidence="7 8" type="primary">atpH</name>
    <name evidence="8" type="ORF">CK556_00635</name>
</gene>
<name>A0A249SMP3_9MOLU</name>
<evidence type="ECO:0000256" key="7">
    <source>
        <dbReference type="HAMAP-Rule" id="MF_01416"/>
    </source>
</evidence>
<reference evidence="8 9" key="1">
    <citation type="submission" date="2017-08" db="EMBL/GenBank/DDBJ databases">
        <title>Complete Genome Sequence of Mesoplasma chauliocola.</title>
        <authorList>
            <person name="Knight T.F.Jr."/>
            <person name="Citino T."/>
        </authorList>
    </citation>
    <scope>NUCLEOTIDE SEQUENCE [LARGE SCALE GENOMIC DNA]</scope>
    <source>
        <strain evidence="8 9">CHPA-2</strain>
    </source>
</reference>
<proteinExistence type="inferred from homology"/>
<dbReference type="PRINTS" id="PR00125">
    <property type="entry name" value="ATPASEDELTA"/>
</dbReference>
<dbReference type="GO" id="GO:0005886">
    <property type="term" value="C:plasma membrane"/>
    <property type="evidence" value="ECO:0007669"/>
    <property type="project" value="UniProtKB-SubCell"/>
</dbReference>
<keyword evidence="4 7" id="KW-0406">Ion transport</keyword>
<keyword evidence="2 7" id="KW-0813">Transport</keyword>
<keyword evidence="9" id="KW-1185">Reference proteome</keyword>
<evidence type="ECO:0000256" key="3">
    <source>
        <dbReference type="ARBA" id="ARBA00022781"/>
    </source>
</evidence>
<evidence type="ECO:0000256" key="4">
    <source>
        <dbReference type="ARBA" id="ARBA00023065"/>
    </source>
</evidence>
<dbReference type="NCBIfam" id="NF009975">
    <property type="entry name" value="PRK13436.1"/>
    <property type="match status" value="1"/>
</dbReference>
<dbReference type="RefSeq" id="WP_027875748.1">
    <property type="nucleotide sequence ID" value="NZ_CP023173.1"/>
</dbReference>
<keyword evidence="3 7" id="KW-0375">Hydrogen ion transport</keyword>